<sequence>MQHFRAARDGVRLVVPKGLAKIAAPELTLSLDMDLASQGDKKIHLTGSQKITPHVAFASFRRRKWEPLHGRHNSPPRSRLRHSWCAGGVLAGLAG</sequence>
<comment type="caution">
    <text evidence="1">The sequence shown here is derived from an EMBL/GenBank/DDBJ whole genome shotgun (WGS) entry which is preliminary data.</text>
</comment>
<protein>
    <submittedName>
        <fullName evidence="1">Uncharacterized protein</fullName>
    </submittedName>
</protein>
<dbReference type="EMBL" id="BOQN01000134">
    <property type="protein sequence ID" value="GIM97158.1"/>
    <property type="molecule type" value="Genomic_DNA"/>
</dbReference>
<accession>A0A919WBJ6</accession>
<organism evidence="1 2">
    <name type="scientific">Paractinoplanes toevensis</name>
    <dbReference type="NCBI Taxonomy" id="571911"/>
    <lineage>
        <taxon>Bacteria</taxon>
        <taxon>Bacillati</taxon>
        <taxon>Actinomycetota</taxon>
        <taxon>Actinomycetes</taxon>
        <taxon>Micromonosporales</taxon>
        <taxon>Micromonosporaceae</taxon>
        <taxon>Paractinoplanes</taxon>
    </lineage>
</organism>
<evidence type="ECO:0000313" key="2">
    <source>
        <dbReference type="Proteomes" id="UP000677082"/>
    </source>
</evidence>
<evidence type="ECO:0000313" key="1">
    <source>
        <dbReference type="EMBL" id="GIM97158.1"/>
    </source>
</evidence>
<proteinExistence type="predicted"/>
<reference evidence="1 2" key="1">
    <citation type="submission" date="2021-03" db="EMBL/GenBank/DDBJ databases">
        <title>Whole genome shotgun sequence of Actinoplanes toevensis NBRC 105298.</title>
        <authorList>
            <person name="Komaki H."/>
            <person name="Tamura T."/>
        </authorList>
    </citation>
    <scope>NUCLEOTIDE SEQUENCE [LARGE SCALE GENOMIC DNA]</scope>
    <source>
        <strain evidence="1 2">NBRC 105298</strain>
    </source>
</reference>
<gene>
    <name evidence="1" type="ORF">Ato02nite_089510</name>
</gene>
<name>A0A919WBJ6_9ACTN</name>
<dbReference type="Proteomes" id="UP000677082">
    <property type="component" value="Unassembled WGS sequence"/>
</dbReference>
<keyword evidence="2" id="KW-1185">Reference proteome</keyword>
<dbReference type="AlphaFoldDB" id="A0A919WBJ6"/>